<feature type="non-terminal residue" evidence="1">
    <location>
        <position position="1"/>
    </location>
</feature>
<reference evidence="1" key="1">
    <citation type="submission" date="2021-06" db="EMBL/GenBank/DDBJ databases">
        <authorList>
            <person name="Kallberg Y."/>
            <person name="Tangrot J."/>
            <person name="Rosling A."/>
        </authorList>
    </citation>
    <scope>NUCLEOTIDE SEQUENCE</scope>
    <source>
        <strain evidence="1">MA461A</strain>
    </source>
</reference>
<protein>
    <submittedName>
        <fullName evidence="1">21992_t:CDS:1</fullName>
    </submittedName>
</protein>
<dbReference type="EMBL" id="CAJVQC010105216">
    <property type="protein sequence ID" value="CAG8832973.1"/>
    <property type="molecule type" value="Genomic_DNA"/>
</dbReference>
<accession>A0ACA9SBV2</accession>
<feature type="non-terminal residue" evidence="1">
    <location>
        <position position="64"/>
    </location>
</feature>
<keyword evidence="2" id="KW-1185">Reference proteome</keyword>
<dbReference type="Proteomes" id="UP000789920">
    <property type="component" value="Unassembled WGS sequence"/>
</dbReference>
<evidence type="ECO:0000313" key="1">
    <source>
        <dbReference type="EMBL" id="CAG8832973.1"/>
    </source>
</evidence>
<proteinExistence type="predicted"/>
<sequence length="64" mass="7325">AVYTVTTVISANMTLKTGFVSYMKSLNKPDNEHVNLWISSLKSICEDERLPQYYRRKAKGLLSD</sequence>
<gene>
    <name evidence="1" type="ORF">RPERSI_LOCUS28658</name>
</gene>
<organism evidence="1 2">
    <name type="scientific">Racocetra persica</name>
    <dbReference type="NCBI Taxonomy" id="160502"/>
    <lineage>
        <taxon>Eukaryota</taxon>
        <taxon>Fungi</taxon>
        <taxon>Fungi incertae sedis</taxon>
        <taxon>Mucoromycota</taxon>
        <taxon>Glomeromycotina</taxon>
        <taxon>Glomeromycetes</taxon>
        <taxon>Diversisporales</taxon>
        <taxon>Gigasporaceae</taxon>
        <taxon>Racocetra</taxon>
    </lineage>
</organism>
<comment type="caution">
    <text evidence="1">The sequence shown here is derived from an EMBL/GenBank/DDBJ whole genome shotgun (WGS) entry which is preliminary data.</text>
</comment>
<name>A0ACA9SBV2_9GLOM</name>
<evidence type="ECO:0000313" key="2">
    <source>
        <dbReference type="Proteomes" id="UP000789920"/>
    </source>
</evidence>